<evidence type="ECO:0000313" key="2">
    <source>
        <dbReference type="EMBL" id="UPW41699.1"/>
    </source>
</evidence>
<feature type="domain" description="DUF5675" evidence="1">
    <location>
        <begin position="18"/>
        <end position="124"/>
    </location>
</feature>
<reference evidence="2" key="1">
    <citation type="submission" date="2022-02" db="EMBL/GenBank/DDBJ databases">
        <title>Towards deciphering the DNA virus diversity associated with rodent species in the families Cricetidae and Heteromyidae.</title>
        <authorList>
            <person name="Lund M."/>
            <person name="Larsen B.B."/>
            <person name="Gryseels S."/>
            <person name="Kraberger S."/>
            <person name="Rowsey D.M."/>
            <person name="Steger L."/>
            <person name="Yule K.M."/>
            <person name="Upham N.S."/>
            <person name="Worobey M."/>
            <person name="Van Doorslaer K."/>
            <person name="Varsani A."/>
        </authorList>
    </citation>
    <scope>NUCLEOTIDE SEQUENCE</scope>
    <source>
        <strain evidence="2">NeonRodF8_16</strain>
    </source>
</reference>
<protein>
    <recommendedName>
        <fullName evidence="1">DUF5675 domain-containing protein</fullName>
    </recommendedName>
</protein>
<sequence>MYLKLIRNYAPNELPADKPCLGILQCRELPMSSPVIVLDTLEPPVLAKFGRIPAGSYIVDWCMSPRFGKRTLRLRTVPGRQGILIHAGNFPSQSKGCILVGNRSNIQCRLLDSRLCLDNLHKFLKVDSKKDMMNVALLRIVEDELPF</sequence>
<dbReference type="EMBL" id="OM869651">
    <property type="protein sequence ID" value="UPW41699.1"/>
    <property type="molecule type" value="Genomic_DNA"/>
</dbReference>
<dbReference type="Pfam" id="PF18925">
    <property type="entry name" value="DUF5675"/>
    <property type="match status" value="1"/>
</dbReference>
<organism evidence="2">
    <name type="scientific">Peromfec virus RodF8_16</name>
    <dbReference type="NCBI Taxonomy" id="2929360"/>
    <lineage>
        <taxon>Viruses</taxon>
        <taxon>Monodnaviria</taxon>
        <taxon>Sangervirae</taxon>
        <taxon>Phixviricota</taxon>
        <taxon>Malgrandaviricetes</taxon>
        <taxon>Petitvirales</taxon>
        <taxon>Microviridae</taxon>
    </lineage>
</organism>
<name>A0A976R7B5_9VIRU</name>
<proteinExistence type="predicted"/>
<evidence type="ECO:0000259" key="1">
    <source>
        <dbReference type="Pfam" id="PF18925"/>
    </source>
</evidence>
<dbReference type="InterPro" id="IPR043732">
    <property type="entry name" value="DUF5675"/>
</dbReference>
<accession>A0A976R7B5</accession>